<dbReference type="AlphaFoldDB" id="A0A9D1TM19"/>
<dbReference type="EMBL" id="DXIJ01000008">
    <property type="protein sequence ID" value="HIV85293.1"/>
    <property type="molecule type" value="Genomic_DNA"/>
</dbReference>
<comment type="caution">
    <text evidence="2">The sequence shown here is derived from an EMBL/GenBank/DDBJ whole genome shotgun (WGS) entry which is preliminary data.</text>
</comment>
<feature type="compositionally biased region" description="Basic and acidic residues" evidence="1">
    <location>
        <begin position="14"/>
        <end position="39"/>
    </location>
</feature>
<feature type="compositionally biased region" description="Polar residues" evidence="1">
    <location>
        <begin position="1"/>
        <end position="11"/>
    </location>
</feature>
<proteinExistence type="predicted"/>
<dbReference type="Proteomes" id="UP000824162">
    <property type="component" value="Unassembled WGS sequence"/>
</dbReference>
<name>A0A9D1TM19_9FIRM</name>
<accession>A0A9D1TM19</accession>
<reference evidence="2" key="2">
    <citation type="submission" date="2021-04" db="EMBL/GenBank/DDBJ databases">
        <authorList>
            <person name="Gilroy R."/>
        </authorList>
    </citation>
    <scope>NUCLEOTIDE SEQUENCE</scope>
    <source>
        <strain evidence="2">5790</strain>
    </source>
</reference>
<gene>
    <name evidence="2" type="ORF">H9900_00615</name>
</gene>
<reference evidence="2" key="1">
    <citation type="journal article" date="2021" name="PeerJ">
        <title>Extensive microbial diversity within the chicken gut microbiome revealed by metagenomics and culture.</title>
        <authorList>
            <person name="Gilroy R."/>
            <person name="Ravi A."/>
            <person name="Getino M."/>
            <person name="Pursley I."/>
            <person name="Horton D.L."/>
            <person name="Alikhan N.F."/>
            <person name="Baker D."/>
            <person name="Gharbi K."/>
            <person name="Hall N."/>
            <person name="Watson M."/>
            <person name="Adriaenssens E.M."/>
            <person name="Foster-Nyarko E."/>
            <person name="Jarju S."/>
            <person name="Secka A."/>
            <person name="Antonio M."/>
            <person name="Oren A."/>
            <person name="Chaudhuri R.R."/>
            <person name="La Ragione R."/>
            <person name="Hildebrand F."/>
            <person name="Pallen M.J."/>
        </authorList>
    </citation>
    <scope>NUCLEOTIDE SEQUENCE</scope>
    <source>
        <strain evidence="2">5790</strain>
    </source>
</reference>
<evidence type="ECO:0000256" key="1">
    <source>
        <dbReference type="SAM" id="MobiDB-lite"/>
    </source>
</evidence>
<evidence type="ECO:0000313" key="2">
    <source>
        <dbReference type="EMBL" id="HIV85293.1"/>
    </source>
</evidence>
<sequence>MKNNDTGQTTKVIPKSENKRRVSPDSGAEKTDTRETKELKRELGSNLERYRRGEMTADEYWERIFYVHLKTKELYILAEEYGSELKTFYLPVNSLKDAYENIIHVCANDYMVRCGGSQDNPRYVLDNLRSALKHECKAFFDTADFLSIIIRKKLSDCLNGFSYPQIASVWDEYGTVRQELIQTNREIAEIRTRKSETDDYYIDEDVEKYYVETKKLLERYIYVEEHVYPKLEQRFNDI</sequence>
<feature type="region of interest" description="Disordered" evidence="1">
    <location>
        <begin position="1"/>
        <end position="39"/>
    </location>
</feature>
<protein>
    <submittedName>
        <fullName evidence="2">Uncharacterized protein</fullName>
    </submittedName>
</protein>
<organism evidence="2 3">
    <name type="scientific">Candidatus Monoglobus merdigallinarum</name>
    <dbReference type="NCBI Taxonomy" id="2838698"/>
    <lineage>
        <taxon>Bacteria</taxon>
        <taxon>Bacillati</taxon>
        <taxon>Bacillota</taxon>
        <taxon>Clostridia</taxon>
        <taxon>Monoglobales</taxon>
        <taxon>Monoglobaceae</taxon>
        <taxon>Monoglobus</taxon>
    </lineage>
</organism>
<evidence type="ECO:0000313" key="3">
    <source>
        <dbReference type="Proteomes" id="UP000824162"/>
    </source>
</evidence>